<name>A0A1H3YMU7_9BACE</name>
<evidence type="ECO:0000313" key="2">
    <source>
        <dbReference type="EMBL" id="SEA12855.1"/>
    </source>
</evidence>
<evidence type="ECO:0000259" key="1">
    <source>
        <dbReference type="Pfam" id="PF00156"/>
    </source>
</evidence>
<gene>
    <name evidence="2" type="ORF">SAMN04487924_102286</name>
</gene>
<accession>A0A1H3YMU7</accession>
<keyword evidence="2" id="KW-0808">Transferase</keyword>
<dbReference type="EMBL" id="FNRP01000002">
    <property type="protein sequence ID" value="SEA12855.1"/>
    <property type="molecule type" value="Genomic_DNA"/>
</dbReference>
<dbReference type="CDD" id="cd06223">
    <property type="entry name" value="PRTases_typeI"/>
    <property type="match status" value="1"/>
</dbReference>
<protein>
    <submittedName>
        <fullName evidence="2">Phosphoribosyl transferase domain-containing protein</fullName>
    </submittedName>
</protein>
<proteinExistence type="predicted"/>
<dbReference type="InterPro" id="IPR029057">
    <property type="entry name" value="PRTase-like"/>
</dbReference>
<evidence type="ECO:0000313" key="3">
    <source>
        <dbReference type="Proteomes" id="UP000183040"/>
    </source>
</evidence>
<dbReference type="AlphaFoldDB" id="A0A1H3YMU7"/>
<organism evidence="2 3">
    <name type="scientific">Bacteroides xylanisolvens</name>
    <dbReference type="NCBI Taxonomy" id="371601"/>
    <lineage>
        <taxon>Bacteria</taxon>
        <taxon>Pseudomonadati</taxon>
        <taxon>Bacteroidota</taxon>
        <taxon>Bacteroidia</taxon>
        <taxon>Bacteroidales</taxon>
        <taxon>Bacteroidaceae</taxon>
        <taxon>Bacteroides</taxon>
    </lineage>
</organism>
<dbReference type="SUPFAM" id="SSF53271">
    <property type="entry name" value="PRTase-like"/>
    <property type="match status" value="1"/>
</dbReference>
<dbReference type="Pfam" id="PF00156">
    <property type="entry name" value="Pribosyltran"/>
    <property type="match status" value="1"/>
</dbReference>
<feature type="domain" description="Phosphoribosyltransferase" evidence="1">
    <location>
        <begin position="189"/>
        <end position="245"/>
    </location>
</feature>
<sequence>MEARLCFIFLCALVGLLFAIICFWRRKAGAAAFAAALLSANEKDRDNFCRLAVMAGHRNACRMFCFARSDFFEDRKPLKPFKSHGVQMTFYGHYYPSRHKDLLSDEQQEFCDTLYGFKDGKVHGIEFFKACMDALKLEDGTYHIMFMPCSSGVKYERRFSRLDWYIGKHRPNLTSGFHDVEIFGERESLHGAKGGEERILTRNYRITGDIKGKQVIIVDDVLTTGQSANDYRKEIEKCGGKVVAAIFYGKTVEMPPLLLIRLHVWGSHIIDVIKWASKS</sequence>
<dbReference type="GO" id="GO:0016740">
    <property type="term" value="F:transferase activity"/>
    <property type="evidence" value="ECO:0007669"/>
    <property type="project" value="UniProtKB-KW"/>
</dbReference>
<dbReference type="Gene3D" id="3.40.50.2020">
    <property type="match status" value="1"/>
</dbReference>
<reference evidence="2 3" key="1">
    <citation type="submission" date="2016-10" db="EMBL/GenBank/DDBJ databases">
        <authorList>
            <person name="de Groot N.N."/>
        </authorList>
    </citation>
    <scope>NUCLEOTIDE SEQUENCE [LARGE SCALE GENOMIC DNA]</scope>
    <source>
        <strain evidence="2 3">NLAE-zl-G339</strain>
    </source>
</reference>
<dbReference type="InterPro" id="IPR000836">
    <property type="entry name" value="PRTase_dom"/>
</dbReference>
<dbReference type="RefSeq" id="WP_074704908.1">
    <property type="nucleotide sequence ID" value="NZ_FNRP01000002.1"/>
</dbReference>
<dbReference type="Proteomes" id="UP000183040">
    <property type="component" value="Unassembled WGS sequence"/>
</dbReference>